<sequence length="81" mass="9341">MHIKAGNCSSAVHNYFFNFFSSKIVKLWLRTRRGGDRKQSVGLLFLSARCKNSRILAKFVPLKKQTRHPDGVPTKYILTFL</sequence>
<dbReference type="AlphaFoldDB" id="A0A3P1YSF3"/>
<organism evidence="1 2">
    <name type="scientific">Tannerella forsythia</name>
    <name type="common">Bacteroides forsythus</name>
    <dbReference type="NCBI Taxonomy" id="28112"/>
    <lineage>
        <taxon>Bacteria</taxon>
        <taxon>Pseudomonadati</taxon>
        <taxon>Bacteroidota</taxon>
        <taxon>Bacteroidia</taxon>
        <taxon>Bacteroidales</taxon>
        <taxon>Tannerellaceae</taxon>
        <taxon>Tannerella</taxon>
    </lineage>
</organism>
<dbReference type="Proteomes" id="UP000279860">
    <property type="component" value="Unassembled WGS sequence"/>
</dbReference>
<name>A0A3P1YSF3_TANFO</name>
<gene>
    <name evidence="1" type="ORF">EII41_08940</name>
</gene>
<comment type="caution">
    <text evidence="1">The sequence shown here is derived from an EMBL/GenBank/DDBJ whole genome shotgun (WGS) entry which is preliminary data.</text>
</comment>
<proteinExistence type="predicted"/>
<protein>
    <submittedName>
        <fullName evidence="1">Uncharacterized protein</fullName>
    </submittedName>
</protein>
<reference evidence="1 2" key="1">
    <citation type="submission" date="2018-11" db="EMBL/GenBank/DDBJ databases">
        <title>Genomes From Bacteria Associated with the Canine Oral Cavity: a Test Case for Automated Genome-Based Taxonomic Assignment.</title>
        <authorList>
            <person name="Coil D.A."/>
            <person name="Jospin G."/>
            <person name="Darling A.E."/>
            <person name="Wallis C."/>
            <person name="Davis I.J."/>
            <person name="Harris S."/>
            <person name="Eisen J.A."/>
            <person name="Holcombe L.J."/>
            <person name="O'Flynn C."/>
        </authorList>
    </citation>
    <scope>NUCLEOTIDE SEQUENCE [LARGE SCALE GENOMIC DNA]</scope>
    <source>
        <strain evidence="1 2">OH1426_COT-023</strain>
    </source>
</reference>
<evidence type="ECO:0000313" key="1">
    <source>
        <dbReference type="EMBL" id="RRD73869.1"/>
    </source>
</evidence>
<dbReference type="EMBL" id="RQYN01000032">
    <property type="protein sequence ID" value="RRD73869.1"/>
    <property type="molecule type" value="Genomic_DNA"/>
</dbReference>
<accession>A0A3P1YSF3</accession>
<evidence type="ECO:0000313" key="2">
    <source>
        <dbReference type="Proteomes" id="UP000279860"/>
    </source>
</evidence>